<keyword evidence="2" id="KW-0808">Transferase</keyword>
<dbReference type="Proteomes" id="UP000481861">
    <property type="component" value="Unassembled WGS sequence"/>
</dbReference>
<evidence type="ECO:0000259" key="1">
    <source>
        <dbReference type="PROSITE" id="PS50405"/>
    </source>
</evidence>
<dbReference type="EMBL" id="JAADJZ010000031">
    <property type="protein sequence ID" value="KAF2865826.1"/>
    <property type="molecule type" value="Genomic_DNA"/>
</dbReference>
<organism evidence="2 3">
    <name type="scientific">Massariosphaeria phaeospora</name>
    <dbReference type="NCBI Taxonomy" id="100035"/>
    <lineage>
        <taxon>Eukaryota</taxon>
        <taxon>Fungi</taxon>
        <taxon>Dikarya</taxon>
        <taxon>Ascomycota</taxon>
        <taxon>Pezizomycotina</taxon>
        <taxon>Dothideomycetes</taxon>
        <taxon>Pleosporomycetidae</taxon>
        <taxon>Pleosporales</taxon>
        <taxon>Pleosporales incertae sedis</taxon>
        <taxon>Massariosphaeria</taxon>
    </lineage>
</organism>
<evidence type="ECO:0000313" key="3">
    <source>
        <dbReference type="Proteomes" id="UP000481861"/>
    </source>
</evidence>
<dbReference type="SUPFAM" id="SSF47616">
    <property type="entry name" value="GST C-terminal domain-like"/>
    <property type="match status" value="1"/>
</dbReference>
<sequence>MAPPTPALTVHHLRIGQGERIPWLLEELSLPYTLTLYTRAPLLSPPPSKPSTPSAPPPAIAEYLIHMHGNGRLALPPTHKDYADYLYWFHFVNATLQPGLFRRALTRGFTGGDEGSADVRWKGNDARARTAIAHVDARLAATDAYLAGSEFTAADVMMLWNFTTMRRFEPVDLRGCEAIQAWVARCTRREAYQRAMARAEPGLDLRENASVGGPGMFEGFAEAMAGGRLGGRGSGSGSGRL</sequence>
<dbReference type="InterPro" id="IPR010987">
    <property type="entry name" value="Glutathione-S-Trfase_C-like"/>
</dbReference>
<dbReference type="Pfam" id="PF00043">
    <property type="entry name" value="GST_C"/>
    <property type="match status" value="1"/>
</dbReference>
<protein>
    <submittedName>
        <fullName evidence="2">Glutathione S-transferase</fullName>
    </submittedName>
</protein>
<comment type="caution">
    <text evidence="2">The sequence shown here is derived from an EMBL/GenBank/DDBJ whole genome shotgun (WGS) entry which is preliminary data.</text>
</comment>
<dbReference type="PROSITE" id="PS50405">
    <property type="entry name" value="GST_CTER"/>
    <property type="match status" value="1"/>
</dbReference>
<dbReference type="Gene3D" id="3.40.30.10">
    <property type="entry name" value="Glutaredoxin"/>
    <property type="match status" value="2"/>
</dbReference>
<reference evidence="2 3" key="1">
    <citation type="submission" date="2020-01" db="EMBL/GenBank/DDBJ databases">
        <authorList>
            <consortium name="DOE Joint Genome Institute"/>
            <person name="Haridas S."/>
            <person name="Albert R."/>
            <person name="Binder M."/>
            <person name="Bloem J."/>
            <person name="Labutti K."/>
            <person name="Salamov A."/>
            <person name="Andreopoulos B."/>
            <person name="Baker S.E."/>
            <person name="Barry K."/>
            <person name="Bills G."/>
            <person name="Bluhm B.H."/>
            <person name="Cannon C."/>
            <person name="Castanera R."/>
            <person name="Culley D.E."/>
            <person name="Daum C."/>
            <person name="Ezra D."/>
            <person name="Gonzalez J.B."/>
            <person name="Henrissat B."/>
            <person name="Kuo A."/>
            <person name="Liang C."/>
            <person name="Lipzen A."/>
            <person name="Lutzoni F."/>
            <person name="Magnuson J."/>
            <person name="Mondo S."/>
            <person name="Nolan M."/>
            <person name="Ohm R."/>
            <person name="Pangilinan J."/>
            <person name="Park H.-J.H."/>
            <person name="Ramirez L."/>
            <person name="Alfaro M."/>
            <person name="Sun H."/>
            <person name="Tritt A."/>
            <person name="Yoshinaga Y."/>
            <person name="Zwiers L.-H.L."/>
            <person name="Turgeon B.G."/>
            <person name="Goodwin S.B."/>
            <person name="Spatafora J.W."/>
            <person name="Crous P.W."/>
            <person name="Grigoriev I.V."/>
        </authorList>
    </citation>
    <scope>NUCLEOTIDE SEQUENCE [LARGE SCALE GENOMIC DNA]</scope>
    <source>
        <strain evidence="2 3">CBS 611.86</strain>
    </source>
</reference>
<dbReference type="InterPro" id="IPR004046">
    <property type="entry name" value="GST_C"/>
</dbReference>
<dbReference type="PANTHER" id="PTHR44051">
    <property type="entry name" value="GLUTATHIONE S-TRANSFERASE-RELATED"/>
    <property type="match status" value="1"/>
</dbReference>
<dbReference type="AlphaFoldDB" id="A0A7C8I0I9"/>
<feature type="domain" description="GST C-terminal" evidence="1">
    <location>
        <begin position="78"/>
        <end position="205"/>
    </location>
</feature>
<dbReference type="GO" id="GO:0016740">
    <property type="term" value="F:transferase activity"/>
    <property type="evidence" value="ECO:0007669"/>
    <property type="project" value="UniProtKB-KW"/>
</dbReference>
<dbReference type="PANTHER" id="PTHR44051:SF8">
    <property type="entry name" value="GLUTATHIONE S-TRANSFERASE GSTA"/>
    <property type="match status" value="1"/>
</dbReference>
<gene>
    <name evidence="2" type="ORF">BDV95DRAFT_612401</name>
</gene>
<name>A0A7C8I0I9_9PLEO</name>
<proteinExistence type="predicted"/>
<evidence type="ECO:0000313" key="2">
    <source>
        <dbReference type="EMBL" id="KAF2865826.1"/>
    </source>
</evidence>
<accession>A0A7C8I0I9</accession>
<keyword evidence="3" id="KW-1185">Reference proteome</keyword>
<dbReference type="OrthoDB" id="2309723at2759"/>
<dbReference type="Gene3D" id="1.20.1050.10">
    <property type="match status" value="1"/>
</dbReference>
<dbReference type="InterPro" id="IPR036282">
    <property type="entry name" value="Glutathione-S-Trfase_C_sf"/>
</dbReference>